<proteinExistence type="predicted"/>
<organism evidence="1">
    <name type="scientific">freshwater metagenome</name>
    <dbReference type="NCBI Taxonomy" id="449393"/>
    <lineage>
        <taxon>unclassified sequences</taxon>
        <taxon>metagenomes</taxon>
        <taxon>ecological metagenomes</taxon>
    </lineage>
</organism>
<reference evidence="1" key="1">
    <citation type="submission" date="2020-05" db="EMBL/GenBank/DDBJ databases">
        <authorList>
            <person name="Chiriac C."/>
            <person name="Salcher M."/>
            <person name="Ghai R."/>
            <person name="Kavagutti S V."/>
        </authorList>
    </citation>
    <scope>NUCLEOTIDE SEQUENCE</scope>
</reference>
<dbReference type="AlphaFoldDB" id="A0A6J6Z8J9"/>
<sequence length="186" mass="20440">MFLKQVNVNDGRAYTVEAIGKLSGLTIALNDSSGGSFNIGSSMQEMSSNWTVVNPQTCLKDNYTGTVIKDYKRLTAFDPIPVGFSDRPLLTDPVVLVNTVLDYGSDQISKNGYVSAQYWQQSRSWRDDASNSGTYWVMTRITPSNVCSIEFKLEGYGQDPADNLEGFNERGTVHVGAKAIGPLKIH</sequence>
<accession>A0A6J6Z8J9</accession>
<dbReference type="EMBL" id="CAFAAO010000049">
    <property type="protein sequence ID" value="CAB4817065.1"/>
    <property type="molecule type" value="Genomic_DNA"/>
</dbReference>
<name>A0A6J6Z8J9_9ZZZZ</name>
<gene>
    <name evidence="1" type="ORF">UFOPK3037_01749</name>
</gene>
<protein>
    <submittedName>
        <fullName evidence="1">Unannotated protein</fullName>
    </submittedName>
</protein>
<evidence type="ECO:0000313" key="1">
    <source>
        <dbReference type="EMBL" id="CAB4817065.1"/>
    </source>
</evidence>